<dbReference type="GO" id="GO:0005506">
    <property type="term" value="F:iron ion binding"/>
    <property type="evidence" value="ECO:0007669"/>
    <property type="project" value="InterPro"/>
</dbReference>
<dbReference type="Gene3D" id="1.10.630.10">
    <property type="entry name" value="Cytochrome P450"/>
    <property type="match status" value="1"/>
</dbReference>
<dbReference type="InterPro" id="IPR001128">
    <property type="entry name" value="Cyt_P450"/>
</dbReference>
<evidence type="ECO:0000256" key="3">
    <source>
        <dbReference type="ARBA" id="ARBA00010617"/>
    </source>
</evidence>
<dbReference type="EMBL" id="JAPQKN010000002">
    <property type="protein sequence ID" value="KAJ5169050.1"/>
    <property type="molecule type" value="Genomic_DNA"/>
</dbReference>
<proteinExistence type="inferred from homology"/>
<dbReference type="Pfam" id="PF00067">
    <property type="entry name" value="p450"/>
    <property type="match status" value="1"/>
</dbReference>
<evidence type="ECO:0000256" key="7">
    <source>
        <dbReference type="ARBA" id="ARBA00023004"/>
    </source>
</evidence>
<evidence type="ECO:0000256" key="2">
    <source>
        <dbReference type="ARBA" id="ARBA00005179"/>
    </source>
</evidence>
<evidence type="ECO:0000256" key="9">
    <source>
        <dbReference type="PIRSR" id="PIRSR602403-1"/>
    </source>
</evidence>
<dbReference type="InterPro" id="IPR036396">
    <property type="entry name" value="Cyt_P450_sf"/>
</dbReference>
<dbReference type="OrthoDB" id="3934656at2759"/>
<dbReference type="PANTHER" id="PTHR24305:SF175">
    <property type="entry name" value="CYTOCHROME P450 MONOOXYGENASE PKFB"/>
    <property type="match status" value="1"/>
</dbReference>
<dbReference type="GO" id="GO:0004497">
    <property type="term" value="F:monooxygenase activity"/>
    <property type="evidence" value="ECO:0007669"/>
    <property type="project" value="UniProtKB-KW"/>
</dbReference>
<protein>
    <recommendedName>
        <fullName evidence="13">Cytochrome P450</fullName>
    </recommendedName>
</protein>
<comment type="pathway">
    <text evidence="2">Secondary metabolite biosynthesis.</text>
</comment>
<evidence type="ECO:0000256" key="8">
    <source>
        <dbReference type="ARBA" id="ARBA00023033"/>
    </source>
</evidence>
<evidence type="ECO:0008006" key="13">
    <source>
        <dbReference type="Google" id="ProtNLM"/>
    </source>
</evidence>
<name>A0A9W9I6Z5_9EURO</name>
<evidence type="ECO:0000313" key="12">
    <source>
        <dbReference type="Proteomes" id="UP001149163"/>
    </source>
</evidence>
<sequence>MLGESLDTHQALPILVVGITTVLVYHLYRTYSRLQHIPGPFVAQFTNLYRFFLARRGFLHLYQALAHQRYGPAVRFGPNLSNMYRAFRPWTTDGLLLSVFTAEDDAANRQMKQHIAVYYSLSYAVSSFEQRMDSATQMFFDQLDRRFVPTGAHFDLTSWMKFLSYDTMGLMTFSRPYGYVQHGRDLHGIMDDVKRANMSIGPMTQIPGIDWLLHKNRLANFIKRESIAPLLDYVLARISERRNKRQNSHNTLSNANADGPCADGDFLGYYLQAQEKKENVPLRFVSTWTFANILGGADSTASMLRSVVCFLVEHPDALETVRTELRDQQGTTTGLNLPIPQWQELQNLPFLDACIKESLRLDAPFAMPLERVVPAEGATICGNFYPGGTVVGMSPYIANRYRPTWGDDADLWRPRRWLDGEPSHIRKLEASLLSFGAGTRGCLGQHVAMFEIKKFVTALFMNYDVDLVEPRAKSNPYFWVIYPESVQATVRKRNSNQ</sequence>
<comment type="similarity">
    <text evidence="3 10">Belongs to the cytochrome P450 family.</text>
</comment>
<evidence type="ECO:0000256" key="6">
    <source>
        <dbReference type="ARBA" id="ARBA00023002"/>
    </source>
</evidence>
<keyword evidence="12" id="KW-1185">Reference proteome</keyword>
<comment type="cofactor">
    <cofactor evidence="1 9">
        <name>heme</name>
        <dbReference type="ChEBI" id="CHEBI:30413"/>
    </cofactor>
</comment>
<evidence type="ECO:0000256" key="4">
    <source>
        <dbReference type="ARBA" id="ARBA00022617"/>
    </source>
</evidence>
<dbReference type="PRINTS" id="PR00465">
    <property type="entry name" value="EP450IV"/>
</dbReference>
<organism evidence="11 12">
    <name type="scientific">Penicillium canariense</name>
    <dbReference type="NCBI Taxonomy" id="189055"/>
    <lineage>
        <taxon>Eukaryota</taxon>
        <taxon>Fungi</taxon>
        <taxon>Dikarya</taxon>
        <taxon>Ascomycota</taxon>
        <taxon>Pezizomycotina</taxon>
        <taxon>Eurotiomycetes</taxon>
        <taxon>Eurotiomycetidae</taxon>
        <taxon>Eurotiales</taxon>
        <taxon>Aspergillaceae</taxon>
        <taxon>Penicillium</taxon>
    </lineage>
</organism>
<keyword evidence="5 9" id="KW-0479">Metal-binding</keyword>
<gene>
    <name evidence="11" type="ORF">N7482_004644</name>
</gene>
<evidence type="ECO:0000256" key="5">
    <source>
        <dbReference type="ARBA" id="ARBA00022723"/>
    </source>
</evidence>
<dbReference type="GO" id="GO:0016705">
    <property type="term" value="F:oxidoreductase activity, acting on paired donors, with incorporation or reduction of molecular oxygen"/>
    <property type="evidence" value="ECO:0007669"/>
    <property type="project" value="InterPro"/>
</dbReference>
<keyword evidence="4 9" id="KW-0349">Heme</keyword>
<accession>A0A9W9I6Z5</accession>
<keyword evidence="8 10" id="KW-0503">Monooxygenase</keyword>
<dbReference type="PROSITE" id="PS00086">
    <property type="entry name" value="CYTOCHROME_P450"/>
    <property type="match status" value="1"/>
</dbReference>
<dbReference type="SUPFAM" id="SSF48264">
    <property type="entry name" value="Cytochrome P450"/>
    <property type="match status" value="1"/>
</dbReference>
<dbReference type="RefSeq" id="XP_056545511.1">
    <property type="nucleotide sequence ID" value="XM_056686769.1"/>
</dbReference>
<dbReference type="AlphaFoldDB" id="A0A9W9I6Z5"/>
<reference evidence="11" key="1">
    <citation type="submission" date="2022-11" db="EMBL/GenBank/DDBJ databases">
        <authorList>
            <person name="Petersen C."/>
        </authorList>
    </citation>
    <scope>NUCLEOTIDE SEQUENCE</scope>
    <source>
        <strain evidence="11">IBT 26290</strain>
    </source>
</reference>
<evidence type="ECO:0000313" key="11">
    <source>
        <dbReference type="EMBL" id="KAJ5169050.1"/>
    </source>
</evidence>
<evidence type="ECO:0000256" key="10">
    <source>
        <dbReference type="RuleBase" id="RU000461"/>
    </source>
</evidence>
<comment type="caution">
    <text evidence="11">The sequence shown here is derived from an EMBL/GenBank/DDBJ whole genome shotgun (WGS) entry which is preliminary data.</text>
</comment>
<dbReference type="InterPro" id="IPR050121">
    <property type="entry name" value="Cytochrome_P450_monoxygenase"/>
</dbReference>
<dbReference type="InterPro" id="IPR017972">
    <property type="entry name" value="Cyt_P450_CS"/>
</dbReference>
<reference evidence="11" key="2">
    <citation type="journal article" date="2023" name="IMA Fungus">
        <title>Comparative genomic study of the Penicillium genus elucidates a diverse pangenome and 15 lateral gene transfer events.</title>
        <authorList>
            <person name="Petersen C."/>
            <person name="Sorensen T."/>
            <person name="Nielsen M.R."/>
            <person name="Sondergaard T.E."/>
            <person name="Sorensen J.L."/>
            <person name="Fitzpatrick D.A."/>
            <person name="Frisvad J.C."/>
            <person name="Nielsen K.L."/>
        </authorList>
    </citation>
    <scope>NUCLEOTIDE SEQUENCE</scope>
    <source>
        <strain evidence="11">IBT 26290</strain>
    </source>
</reference>
<keyword evidence="6 10" id="KW-0560">Oxidoreductase</keyword>
<dbReference type="GO" id="GO:0043386">
    <property type="term" value="P:mycotoxin biosynthetic process"/>
    <property type="evidence" value="ECO:0007669"/>
    <property type="project" value="UniProtKB-ARBA"/>
</dbReference>
<keyword evidence="7 9" id="KW-0408">Iron</keyword>
<dbReference type="GO" id="GO:0020037">
    <property type="term" value="F:heme binding"/>
    <property type="evidence" value="ECO:0007669"/>
    <property type="project" value="InterPro"/>
</dbReference>
<feature type="binding site" description="axial binding residue" evidence="9">
    <location>
        <position position="442"/>
    </location>
    <ligand>
        <name>heme</name>
        <dbReference type="ChEBI" id="CHEBI:30413"/>
    </ligand>
    <ligandPart>
        <name>Fe</name>
        <dbReference type="ChEBI" id="CHEBI:18248"/>
    </ligandPart>
</feature>
<dbReference type="Proteomes" id="UP001149163">
    <property type="component" value="Unassembled WGS sequence"/>
</dbReference>
<evidence type="ECO:0000256" key="1">
    <source>
        <dbReference type="ARBA" id="ARBA00001971"/>
    </source>
</evidence>
<dbReference type="InterPro" id="IPR002403">
    <property type="entry name" value="Cyt_P450_E_grp-IV"/>
</dbReference>
<dbReference type="GeneID" id="81425945"/>
<dbReference type="PANTHER" id="PTHR24305">
    <property type="entry name" value="CYTOCHROME P450"/>
    <property type="match status" value="1"/>
</dbReference>
<dbReference type="PRINTS" id="PR00385">
    <property type="entry name" value="P450"/>
</dbReference>